<name>A0A165KTW1_EXIGL</name>
<evidence type="ECO:0000313" key="2">
    <source>
        <dbReference type="EMBL" id="KZV96872.1"/>
    </source>
</evidence>
<accession>A0A165KTW1</accession>
<organism evidence="2 3">
    <name type="scientific">Exidia glandulosa HHB12029</name>
    <dbReference type="NCBI Taxonomy" id="1314781"/>
    <lineage>
        <taxon>Eukaryota</taxon>
        <taxon>Fungi</taxon>
        <taxon>Dikarya</taxon>
        <taxon>Basidiomycota</taxon>
        <taxon>Agaricomycotina</taxon>
        <taxon>Agaricomycetes</taxon>
        <taxon>Auriculariales</taxon>
        <taxon>Exidiaceae</taxon>
        <taxon>Exidia</taxon>
    </lineage>
</organism>
<proteinExistence type="predicted"/>
<sequence>MSPALPQDSTRKLASTSIPGVPGLRRQKRLLSVCVDLLSSFFCSWVLLCRSGPAPGVAR</sequence>
<dbReference type="Proteomes" id="UP000077266">
    <property type="component" value="Unassembled WGS sequence"/>
</dbReference>
<dbReference type="AlphaFoldDB" id="A0A165KTW1"/>
<feature type="region of interest" description="Disordered" evidence="1">
    <location>
        <begin position="1"/>
        <end position="21"/>
    </location>
</feature>
<gene>
    <name evidence="2" type="ORF">EXIGLDRAFT_732172</name>
</gene>
<dbReference type="InParanoid" id="A0A165KTW1"/>
<evidence type="ECO:0000256" key="1">
    <source>
        <dbReference type="SAM" id="MobiDB-lite"/>
    </source>
</evidence>
<keyword evidence="3" id="KW-1185">Reference proteome</keyword>
<protein>
    <submittedName>
        <fullName evidence="2">Uncharacterized protein</fullName>
    </submittedName>
</protein>
<dbReference type="EMBL" id="KV425937">
    <property type="protein sequence ID" value="KZV96872.1"/>
    <property type="molecule type" value="Genomic_DNA"/>
</dbReference>
<evidence type="ECO:0000313" key="3">
    <source>
        <dbReference type="Proteomes" id="UP000077266"/>
    </source>
</evidence>
<reference evidence="2 3" key="1">
    <citation type="journal article" date="2016" name="Mol. Biol. Evol.">
        <title>Comparative Genomics of Early-Diverging Mushroom-Forming Fungi Provides Insights into the Origins of Lignocellulose Decay Capabilities.</title>
        <authorList>
            <person name="Nagy L.G."/>
            <person name="Riley R."/>
            <person name="Tritt A."/>
            <person name="Adam C."/>
            <person name="Daum C."/>
            <person name="Floudas D."/>
            <person name="Sun H."/>
            <person name="Yadav J.S."/>
            <person name="Pangilinan J."/>
            <person name="Larsson K.H."/>
            <person name="Matsuura K."/>
            <person name="Barry K."/>
            <person name="Labutti K."/>
            <person name="Kuo R."/>
            <person name="Ohm R.A."/>
            <person name="Bhattacharya S.S."/>
            <person name="Shirouzu T."/>
            <person name="Yoshinaga Y."/>
            <person name="Martin F.M."/>
            <person name="Grigoriev I.V."/>
            <person name="Hibbett D.S."/>
        </authorList>
    </citation>
    <scope>NUCLEOTIDE SEQUENCE [LARGE SCALE GENOMIC DNA]</scope>
    <source>
        <strain evidence="2 3">HHB12029</strain>
    </source>
</reference>